<keyword evidence="1" id="KW-0496">Mitochondrion</keyword>
<accession>A0A101M0P4</accession>
<reference evidence="1" key="1">
    <citation type="journal article" date="2015" name="Genome Biol. Evol.">
        <title>Organellar Genomes of White Spruce (Picea glauca): Assembly and Annotation.</title>
        <authorList>
            <person name="Jackman S.D."/>
            <person name="Warren R.L."/>
            <person name="Gibb E.A."/>
            <person name="Vandervalk B.P."/>
            <person name="Mohamadi H."/>
            <person name="Chu J."/>
            <person name="Raymond A."/>
            <person name="Pleasance S."/>
            <person name="Coope R."/>
            <person name="Wildung M.R."/>
            <person name="Ritland C.E."/>
            <person name="Bousquet J."/>
            <person name="Jones S.J."/>
            <person name="Bohlmann J."/>
            <person name="Birol I."/>
        </authorList>
    </citation>
    <scope>NUCLEOTIDE SEQUENCE [LARGE SCALE GENOMIC DNA]</scope>
    <source>
        <tissue evidence="1">Flushing bud</tissue>
    </source>
</reference>
<protein>
    <submittedName>
        <fullName evidence="1">Uncharacterized protein</fullName>
    </submittedName>
</protein>
<sequence length="47" mass="5526">MLGGFILYDYRIKPLLHTYIYASAACLHRSRERTSSTLCLHIERARE</sequence>
<comment type="caution">
    <text evidence="1">The sequence shown here is derived from an EMBL/GenBank/DDBJ whole genome shotgun (WGS) entry which is preliminary data.</text>
</comment>
<geneLocation type="mitochondrion" evidence="1"/>
<proteinExistence type="predicted"/>
<dbReference type="AlphaFoldDB" id="A0A101M0P4"/>
<organism evidence="1">
    <name type="scientific">Picea glauca</name>
    <name type="common">White spruce</name>
    <name type="synonym">Pinus glauca</name>
    <dbReference type="NCBI Taxonomy" id="3330"/>
    <lineage>
        <taxon>Eukaryota</taxon>
        <taxon>Viridiplantae</taxon>
        <taxon>Streptophyta</taxon>
        <taxon>Embryophyta</taxon>
        <taxon>Tracheophyta</taxon>
        <taxon>Spermatophyta</taxon>
        <taxon>Pinopsida</taxon>
        <taxon>Pinidae</taxon>
        <taxon>Conifers I</taxon>
        <taxon>Pinales</taxon>
        <taxon>Pinaceae</taxon>
        <taxon>Picea</taxon>
    </lineage>
</organism>
<gene>
    <name evidence="1" type="ORF">ABT39_MTgene4210</name>
</gene>
<evidence type="ECO:0000313" key="1">
    <source>
        <dbReference type="EMBL" id="KUM48874.1"/>
    </source>
</evidence>
<name>A0A101M0P4_PICGL</name>
<dbReference type="EMBL" id="LKAM01000004">
    <property type="protein sequence ID" value="KUM48874.1"/>
    <property type="molecule type" value="Genomic_DNA"/>
</dbReference>